<keyword evidence="3" id="KW-1185">Reference proteome</keyword>
<dbReference type="AlphaFoldDB" id="A0A8X8XZU3"/>
<dbReference type="InterPro" id="IPR006886">
    <property type="entry name" value="RNA_pol_III_Rpc5"/>
</dbReference>
<dbReference type="Pfam" id="PF04801">
    <property type="entry name" value="RPC5"/>
    <property type="match status" value="2"/>
</dbReference>
<dbReference type="PANTHER" id="PTHR12069">
    <property type="entry name" value="DNA-DIRECTED RNA POLYMERASES III 80 KDA POLYPEPTIDE RNA POLYMERASE III SUBUNIT 5"/>
    <property type="match status" value="1"/>
</dbReference>
<feature type="region of interest" description="Disordered" evidence="1">
    <location>
        <begin position="219"/>
        <end position="245"/>
    </location>
</feature>
<dbReference type="Proteomes" id="UP000298416">
    <property type="component" value="Unassembled WGS sequence"/>
</dbReference>
<dbReference type="GO" id="GO:0042797">
    <property type="term" value="P:tRNA transcription by RNA polymerase III"/>
    <property type="evidence" value="ECO:0007669"/>
    <property type="project" value="TreeGrafter"/>
</dbReference>
<feature type="region of interest" description="Disordered" evidence="1">
    <location>
        <begin position="1"/>
        <end position="55"/>
    </location>
</feature>
<evidence type="ECO:0000256" key="1">
    <source>
        <dbReference type="SAM" id="MobiDB-lite"/>
    </source>
</evidence>
<sequence>MARSRPRPGFLASRLRARNSKPKAEPPSSSASLSLPPPKKEEVDIKPDTKPYIKPEHDELYAAKMEVADEPEDTEFRDGDEDEVVREIDLYLLQYPLRQPWRPYELDLDGRCQEVRVKQASREVEIDLAIDVDSTNYDNDADSQIQMKKQTIATSWIPHKTQTNGYTIADLTGNKARPLHLYRIHAAVQLRPSMHYISVAESKKKTAASKNVEDVVKLEKQQEAKPYGTSRKPLPTELQKAPEQTNGSVEQSWIRLKDNYMNSHCPGISGGGLSSRVPQRRSLLAKPLKERFKTWFLENPHQLHRFDTLRYLAADEPIEEVLAVLQEVALLVQGLWIIRTSLCTEIGNSDVRKYVLFLFSKDVIVRYDRISKAVEQFLPNLARNRPIFKDWKHKELPDSKFMELYPAIVKKQQEQWEGMEKLFDRENKRHAVKTPKSGR</sequence>
<organism evidence="2">
    <name type="scientific">Salvia splendens</name>
    <name type="common">Scarlet sage</name>
    <dbReference type="NCBI Taxonomy" id="180675"/>
    <lineage>
        <taxon>Eukaryota</taxon>
        <taxon>Viridiplantae</taxon>
        <taxon>Streptophyta</taxon>
        <taxon>Embryophyta</taxon>
        <taxon>Tracheophyta</taxon>
        <taxon>Spermatophyta</taxon>
        <taxon>Magnoliopsida</taxon>
        <taxon>eudicotyledons</taxon>
        <taxon>Gunneridae</taxon>
        <taxon>Pentapetalae</taxon>
        <taxon>asterids</taxon>
        <taxon>lamiids</taxon>
        <taxon>Lamiales</taxon>
        <taxon>Lamiaceae</taxon>
        <taxon>Nepetoideae</taxon>
        <taxon>Mentheae</taxon>
        <taxon>Salviinae</taxon>
        <taxon>Salvia</taxon>
        <taxon>Salvia subgen. Calosphace</taxon>
        <taxon>core Calosphace</taxon>
    </lineage>
</organism>
<comment type="caution">
    <text evidence="2">The sequence shown here is derived from an EMBL/GenBank/DDBJ whole genome shotgun (WGS) entry which is preliminary data.</text>
</comment>
<dbReference type="GO" id="GO:0005666">
    <property type="term" value="C:RNA polymerase III complex"/>
    <property type="evidence" value="ECO:0007669"/>
    <property type="project" value="TreeGrafter"/>
</dbReference>
<accession>A0A8X8XZU3</accession>
<reference evidence="2" key="2">
    <citation type="submission" date="2020-08" db="EMBL/GenBank/DDBJ databases">
        <title>Plant Genome Project.</title>
        <authorList>
            <person name="Zhang R.-G."/>
        </authorList>
    </citation>
    <scope>NUCLEOTIDE SEQUENCE</scope>
    <source>
        <strain evidence="2">Huo1</strain>
        <tissue evidence="2">Leaf</tissue>
    </source>
</reference>
<dbReference type="PANTHER" id="PTHR12069:SF0">
    <property type="entry name" value="DNA-DIRECTED RNA POLYMERASE III SUBUNIT RPC5"/>
    <property type="match status" value="1"/>
</dbReference>
<reference evidence="2" key="1">
    <citation type="submission" date="2018-01" db="EMBL/GenBank/DDBJ databases">
        <authorList>
            <person name="Mao J.F."/>
        </authorList>
    </citation>
    <scope>NUCLEOTIDE SEQUENCE</scope>
    <source>
        <strain evidence="2">Huo1</strain>
        <tissue evidence="2">Leaf</tissue>
    </source>
</reference>
<evidence type="ECO:0000313" key="2">
    <source>
        <dbReference type="EMBL" id="KAG6422950.1"/>
    </source>
</evidence>
<name>A0A8X8XZU3_SALSN</name>
<gene>
    <name evidence="2" type="ORF">SASPL_113333</name>
</gene>
<dbReference type="EMBL" id="PNBA02000005">
    <property type="protein sequence ID" value="KAG6422950.1"/>
    <property type="molecule type" value="Genomic_DNA"/>
</dbReference>
<evidence type="ECO:0008006" key="4">
    <source>
        <dbReference type="Google" id="ProtNLM"/>
    </source>
</evidence>
<protein>
    <recommendedName>
        <fullName evidence="4">DNA-directed RNA polymerase III subunit RPC5</fullName>
    </recommendedName>
</protein>
<proteinExistence type="predicted"/>
<evidence type="ECO:0000313" key="3">
    <source>
        <dbReference type="Proteomes" id="UP000298416"/>
    </source>
</evidence>
<feature type="compositionally biased region" description="Basic and acidic residues" evidence="1">
    <location>
        <begin position="38"/>
        <end position="55"/>
    </location>
</feature>